<dbReference type="AlphaFoldDB" id="A0A2K0AX66"/>
<name>A0A2K0AX66_STAHA</name>
<evidence type="ECO:0000313" key="1">
    <source>
        <dbReference type="EMBL" id="PNN29633.1"/>
    </source>
</evidence>
<protein>
    <submittedName>
        <fullName evidence="1">Uncharacterized protein</fullName>
    </submittedName>
</protein>
<dbReference type="Proteomes" id="UP000053523">
    <property type="component" value="Unassembled WGS sequence"/>
</dbReference>
<accession>A0A2K0AX66</accession>
<proteinExistence type="predicted"/>
<dbReference type="EMBL" id="LORN02000007">
    <property type="protein sequence ID" value="PNN29633.1"/>
    <property type="molecule type" value="Genomic_DNA"/>
</dbReference>
<evidence type="ECO:0000313" key="2">
    <source>
        <dbReference type="Proteomes" id="UP000053523"/>
    </source>
</evidence>
<gene>
    <name evidence="1" type="ORF">AL503_002300</name>
</gene>
<comment type="caution">
    <text evidence="1">The sequence shown here is derived from an EMBL/GenBank/DDBJ whole genome shotgun (WGS) entry which is preliminary data.</text>
</comment>
<reference evidence="1 2" key="1">
    <citation type="submission" date="2017-12" db="EMBL/GenBank/DDBJ databases">
        <title>FDA dAtabase for Regulatory Grade micrObial Sequences (FDA-ARGOS): Supporting development and validation of Infectious Disease Dx tests.</title>
        <authorList>
            <person name="Hoffmann M."/>
            <person name="Allard M."/>
            <person name="Evans P."/>
            <person name="Brown E."/>
            <person name="Tallon L."/>
            <person name="Sadzewicz L."/>
            <person name="Sengamalay N."/>
            <person name="Ott S."/>
            <person name="Godinez A."/>
            <person name="Nagaraj S."/>
            <person name="Vavikolanu K."/>
            <person name="Aluvathingal J."/>
            <person name="Nadendla S."/>
            <person name="Sichtig H."/>
        </authorList>
    </citation>
    <scope>NUCLEOTIDE SEQUENCE [LARGE SCALE GENOMIC DNA]</scope>
    <source>
        <strain evidence="1 2">FDAARGOS_148</strain>
    </source>
</reference>
<sequence length="184" mass="21607">MTKNYSYIPNKENLFILLKSEYEDIIRQLKQNKEVHSFDRIIKGALDGVCLNLFLDNHYCKSEDICDEAGEKEYKEVKEIICERLGIDSKLISSSVVMSFSIFLKKEFQKIINTVNKSIIPQNVINTFELLMLKTVFIKLEYIQSEKCSYLYFLDDDLKIISKNTIPTSYAKHINDIYNNKDYL</sequence>
<organism evidence="1 2">
    <name type="scientific">Staphylococcus haemolyticus</name>
    <dbReference type="NCBI Taxonomy" id="1283"/>
    <lineage>
        <taxon>Bacteria</taxon>
        <taxon>Bacillati</taxon>
        <taxon>Bacillota</taxon>
        <taxon>Bacilli</taxon>
        <taxon>Bacillales</taxon>
        <taxon>Staphylococcaceae</taxon>
        <taxon>Staphylococcus</taxon>
    </lineage>
</organism>